<dbReference type="EMBL" id="KP710593">
    <property type="protein sequence ID" value="AJR19410.1"/>
    <property type="molecule type" value="Genomic_DNA"/>
</dbReference>
<keyword evidence="1" id="KW-0413">Isomerase</keyword>
<evidence type="ECO:0000313" key="3">
    <source>
        <dbReference type="EMBL" id="AGN91864.1"/>
    </source>
</evidence>
<reference evidence="3" key="1">
    <citation type="submission" date="2012-08" db="EMBL/GenBank/DDBJ databases">
        <title>E. coli O antigen sequences.</title>
        <authorList>
            <person name="Liu Y."/>
            <person name="Fratamico P."/>
            <person name="Yan X."/>
            <person name="Ream A."/>
            <person name="DebRoy C."/>
            <person name="Wang W."/>
            <person name="Losada L."/>
            <person name="Sanka R."/>
            <person name="Brinkac L."/>
            <person name="Radune D."/>
            <person name="Meng J."/>
            <person name="Toro M."/>
            <person name="Li R."/>
        </authorList>
    </citation>
    <scope>NUCLEOTIDE SEQUENCE</scope>
    <source>
        <strain evidence="3">O163</strain>
    </source>
</reference>
<proteinExistence type="inferred from homology"/>
<dbReference type="InterPro" id="IPR029767">
    <property type="entry name" value="WecB-like"/>
</dbReference>
<organism evidence="3">
    <name type="scientific">Escherichia coli</name>
    <dbReference type="NCBI Taxonomy" id="562"/>
    <lineage>
        <taxon>Bacteria</taxon>
        <taxon>Pseudomonadati</taxon>
        <taxon>Pseudomonadota</taxon>
        <taxon>Gammaproteobacteria</taxon>
        <taxon>Enterobacterales</taxon>
        <taxon>Enterobacteriaceae</taxon>
        <taxon>Escherichia</taxon>
    </lineage>
</organism>
<dbReference type="PANTHER" id="PTHR43174">
    <property type="entry name" value="UDP-N-ACETYLGLUCOSAMINE 2-EPIMERASE"/>
    <property type="match status" value="1"/>
</dbReference>
<gene>
    <name evidence="3" type="primary">fnlC</name>
</gene>
<dbReference type="CDD" id="cd03786">
    <property type="entry name" value="GTB_UDP-GlcNAc_2-Epimerase"/>
    <property type="match status" value="1"/>
</dbReference>
<dbReference type="NCBIfam" id="TIGR00236">
    <property type="entry name" value="wecB"/>
    <property type="match status" value="1"/>
</dbReference>
<dbReference type="Gene3D" id="3.40.50.2000">
    <property type="entry name" value="Glycogen Phosphorylase B"/>
    <property type="match status" value="2"/>
</dbReference>
<sequence length="385" mass="44253">MMNTINSSVKKMKVVTVVGTRPEIIRLSRVMAVLDQYTEHTIIHTGQNYDYELNEVFFKELEIRKPDYFLNAAGSNPAETIGNIIIEADKIFDIISPEALLILGDTNSALVSIAAKRRKIPIFHMEAGNRCFDYRVPEEINRKIVDHIADINLTYSEIAREYLLREGIPADQIIKTGSPMREVLNYYNGEINKSKALEKLNLTPNEYFLVSAHREENVDSPEKLKIFINILNKISDKYDLPIIVSTHPRTRNRMDKLNVEISNNVYFMKPFGFLDYVSLQKNARVVLSDSGTITEESSILNFPALNLREVHERPEGFEEAAVMFVGLDAVRIFQGIEILDQQQRGPDNRDLYLVNDYSVDNVSLKVLRIIMSYTNFVNQKVWKKQ</sequence>
<dbReference type="EMBL" id="JX501339">
    <property type="protein sequence ID" value="AGN91864.1"/>
    <property type="molecule type" value="Genomic_DNA"/>
</dbReference>
<protein>
    <submittedName>
        <fullName evidence="4">UDP-2,3-diacetamido-2,3-dideoxy-D-glucuronate 2-epimerase</fullName>
    </submittedName>
    <submittedName>
        <fullName evidence="3">UDP-N-acetylglucosamine 2-epimerase</fullName>
    </submittedName>
</protein>
<dbReference type="AlphaFoldDB" id="A0A0A6ZE96"/>
<evidence type="ECO:0000256" key="1">
    <source>
        <dbReference type="RuleBase" id="RU003513"/>
    </source>
</evidence>
<reference evidence="4" key="3">
    <citation type="journal article" date="2016" name="PLoS ONE">
        <title>Comparison of O-Antigen Gene Clusters of All O-Serogroups of Escherichia coli and Proposal for Adopting a New Nomenclature for O-Typing.</title>
        <authorList>
            <person name="DebRoy C."/>
            <person name="Fratamico P.M."/>
            <person name="Yan X."/>
            <person name="Baranzoni G."/>
            <person name="Liu Y."/>
            <person name="Needleman D.S."/>
            <person name="Tebbs R."/>
            <person name="O'Connell C.D."/>
            <person name="Allred A."/>
            <person name="Swimley M."/>
            <person name="Mwangi M."/>
            <person name="Kapur V."/>
            <person name="Raygoza Garay J.A."/>
            <person name="Roberts E.L."/>
            <person name="Katani R."/>
        </authorList>
    </citation>
    <scope>NUCLEOTIDE SEQUENCE</scope>
    <source>
        <strain evidence="4">SN3B-1</strain>
    </source>
</reference>
<comment type="similarity">
    <text evidence="1">Belongs to the UDP-N-acetylglucosamine 2-epimerase family.</text>
</comment>
<reference evidence="4" key="2">
    <citation type="submission" date="2015-01" db="EMBL/GenBank/DDBJ databases">
        <authorList>
            <person name="Xiang T."/>
            <person name="Song Y."/>
            <person name="Huang L."/>
            <person name="Wang B."/>
            <person name="Wu P."/>
        </authorList>
    </citation>
    <scope>NUCLEOTIDE SEQUENCE</scope>
    <source>
        <strain evidence="4">SN3B-1</strain>
    </source>
</reference>
<evidence type="ECO:0000313" key="4">
    <source>
        <dbReference type="EMBL" id="AJR19410.1"/>
    </source>
</evidence>
<dbReference type="GO" id="GO:0016853">
    <property type="term" value="F:isomerase activity"/>
    <property type="evidence" value="ECO:0007669"/>
    <property type="project" value="UniProtKB-KW"/>
</dbReference>
<name>A0A0A6ZE96_ECOLX</name>
<accession>A0A0A6ZE96</accession>
<feature type="domain" description="UDP-N-acetylglucosamine 2-epimerase" evidence="2">
    <location>
        <begin position="37"/>
        <end position="370"/>
    </location>
</feature>
<dbReference type="PANTHER" id="PTHR43174:SF1">
    <property type="entry name" value="UDP-N-ACETYLGLUCOSAMINE 2-EPIMERASE"/>
    <property type="match status" value="1"/>
</dbReference>
<dbReference type="Pfam" id="PF02350">
    <property type="entry name" value="Epimerase_2"/>
    <property type="match status" value="1"/>
</dbReference>
<evidence type="ECO:0000259" key="2">
    <source>
        <dbReference type="Pfam" id="PF02350"/>
    </source>
</evidence>
<dbReference type="InterPro" id="IPR003331">
    <property type="entry name" value="UDP_GlcNAc_Epimerase_2_dom"/>
</dbReference>
<dbReference type="SUPFAM" id="SSF53756">
    <property type="entry name" value="UDP-Glycosyltransferase/glycogen phosphorylase"/>
    <property type="match status" value="1"/>
</dbReference>